<keyword evidence="3" id="KW-0812">Transmembrane</keyword>
<dbReference type="Pfam" id="PF02585">
    <property type="entry name" value="PIG-L"/>
    <property type="match status" value="1"/>
</dbReference>
<comment type="similarity">
    <text evidence="1">Belongs to the PIGL family.</text>
</comment>
<dbReference type="AlphaFoldDB" id="A0A7R8X6U9"/>
<dbReference type="Proteomes" id="UP000677054">
    <property type="component" value="Unassembled WGS sequence"/>
</dbReference>
<dbReference type="Gene3D" id="3.40.50.10320">
    <property type="entry name" value="LmbE-like"/>
    <property type="match status" value="1"/>
</dbReference>
<dbReference type="EMBL" id="LR900057">
    <property type="protein sequence ID" value="CAD7243996.1"/>
    <property type="molecule type" value="Genomic_DNA"/>
</dbReference>
<dbReference type="OrthoDB" id="440160at2759"/>
<evidence type="ECO:0000313" key="4">
    <source>
        <dbReference type="EMBL" id="CAD7243996.1"/>
    </source>
</evidence>
<dbReference type="InterPro" id="IPR003737">
    <property type="entry name" value="GlcNAc_PI_deacetylase-related"/>
</dbReference>
<sequence>MNIFGIHLEWEGLKSILEFSASAVGILLLTCVVLFYFLVSFKPRCRTVGRTRVAILYKGRGESGLAKRTWMGAVPWFAPDERDNRAFLSVCEARHENSVFQQKRVLLLTAHPDDECMFFGPCILDLLENDTQVFVLCFSPGSGGLQKVRKYELLDSCETLGIPRENVFLLNFTHLPDNPSLDWKPSLIAGLVLYHIEMLSCDAVVTFDNTGISGHVNHRALYLGVKMLLCTRSVPACEAVLLLLYSIHHLS</sequence>
<gene>
    <name evidence="4" type="ORF">DSTB1V02_LOCUS3901</name>
</gene>
<dbReference type="PANTHER" id="PTHR12993">
    <property type="entry name" value="N-ACETYLGLUCOSAMINYL-PHOSPHATIDYLINOSITOL DE-N-ACETYLASE-RELATED"/>
    <property type="match status" value="1"/>
</dbReference>
<reference evidence="4" key="1">
    <citation type="submission" date="2020-11" db="EMBL/GenBank/DDBJ databases">
        <authorList>
            <person name="Tran Van P."/>
        </authorList>
    </citation>
    <scope>NUCLEOTIDE SEQUENCE</scope>
</reference>
<name>A0A7R8X6U9_9CRUS</name>
<keyword evidence="5" id="KW-1185">Reference proteome</keyword>
<organism evidence="4">
    <name type="scientific">Darwinula stevensoni</name>
    <dbReference type="NCBI Taxonomy" id="69355"/>
    <lineage>
        <taxon>Eukaryota</taxon>
        <taxon>Metazoa</taxon>
        <taxon>Ecdysozoa</taxon>
        <taxon>Arthropoda</taxon>
        <taxon>Crustacea</taxon>
        <taxon>Oligostraca</taxon>
        <taxon>Ostracoda</taxon>
        <taxon>Podocopa</taxon>
        <taxon>Podocopida</taxon>
        <taxon>Darwinulocopina</taxon>
        <taxon>Darwinuloidea</taxon>
        <taxon>Darwinulidae</taxon>
        <taxon>Darwinula</taxon>
    </lineage>
</organism>
<accession>A0A7R8X6U9</accession>
<dbReference type="EMBL" id="CAJPEV010000540">
    <property type="protein sequence ID" value="CAG0886282.1"/>
    <property type="molecule type" value="Genomic_DNA"/>
</dbReference>
<evidence type="ECO:0000256" key="3">
    <source>
        <dbReference type="SAM" id="Phobius"/>
    </source>
</evidence>
<evidence type="ECO:0000256" key="1">
    <source>
        <dbReference type="ARBA" id="ARBA00006066"/>
    </source>
</evidence>
<dbReference type="GO" id="GO:0016020">
    <property type="term" value="C:membrane"/>
    <property type="evidence" value="ECO:0007669"/>
    <property type="project" value="GOC"/>
</dbReference>
<dbReference type="InterPro" id="IPR024078">
    <property type="entry name" value="LmbE-like_dom_sf"/>
</dbReference>
<evidence type="ECO:0000256" key="2">
    <source>
        <dbReference type="ARBA" id="ARBA00012176"/>
    </source>
</evidence>
<evidence type="ECO:0000313" key="5">
    <source>
        <dbReference type="Proteomes" id="UP000677054"/>
    </source>
</evidence>
<dbReference type="UniPathway" id="UPA00196"/>
<dbReference type="SUPFAM" id="SSF102588">
    <property type="entry name" value="LmbE-like"/>
    <property type="match status" value="1"/>
</dbReference>
<dbReference type="EC" id="3.5.1.89" evidence="2"/>
<keyword evidence="3" id="KW-1133">Transmembrane helix</keyword>
<dbReference type="GO" id="GO:0005783">
    <property type="term" value="C:endoplasmic reticulum"/>
    <property type="evidence" value="ECO:0007669"/>
    <property type="project" value="TreeGrafter"/>
</dbReference>
<protein>
    <recommendedName>
        <fullName evidence="2">N-acetylglucosaminylphosphatidylinositol deacetylase</fullName>
        <ecNumber evidence="2">3.5.1.89</ecNumber>
    </recommendedName>
</protein>
<dbReference type="GO" id="GO:0006506">
    <property type="term" value="P:GPI anchor biosynthetic process"/>
    <property type="evidence" value="ECO:0007669"/>
    <property type="project" value="UniProtKB-UniPathway"/>
</dbReference>
<proteinExistence type="inferred from homology"/>
<dbReference type="PANTHER" id="PTHR12993:SF11">
    <property type="entry name" value="N-ACETYLGLUCOSAMINYL-PHOSPHATIDYLINOSITOL DE-N-ACETYLASE"/>
    <property type="match status" value="1"/>
</dbReference>
<dbReference type="GO" id="GO:0000225">
    <property type="term" value="F:N-acetylglucosaminylphosphatidylinositol deacetylase activity"/>
    <property type="evidence" value="ECO:0007669"/>
    <property type="project" value="UniProtKB-EC"/>
</dbReference>
<feature type="transmembrane region" description="Helical" evidence="3">
    <location>
        <begin position="20"/>
        <end position="39"/>
    </location>
</feature>
<keyword evidence="3" id="KW-0472">Membrane</keyword>